<dbReference type="InterPro" id="IPR051343">
    <property type="entry name" value="G-type_lectin_kinases/EP1-like"/>
</dbReference>
<comment type="caution">
    <text evidence="3">The sequence shown here is derived from an EMBL/GenBank/DDBJ whole genome shotgun (WGS) entry which is preliminary data.</text>
</comment>
<keyword evidence="2" id="KW-0812">Transmembrane</keyword>
<keyword evidence="4" id="KW-1185">Reference proteome</keyword>
<protein>
    <submittedName>
        <fullName evidence="3">G-type lectin s-receptor-like serine/threonine-protein kinase rlk1</fullName>
    </submittedName>
</protein>
<dbReference type="PANTHER" id="PTHR47976:SF108">
    <property type="entry name" value="G-TYPE LECTIN S-RECEPTOR-LIKE SERINE_THREONINE-PROTEIN KINASE LECRK1"/>
    <property type="match status" value="1"/>
</dbReference>
<feature type="transmembrane region" description="Helical" evidence="2">
    <location>
        <begin position="35"/>
        <end position="57"/>
    </location>
</feature>
<dbReference type="EMBL" id="PKMF04000769">
    <property type="protein sequence ID" value="KAK7819691.1"/>
    <property type="molecule type" value="Genomic_DNA"/>
</dbReference>
<sequence>MERSNQIEEYNCVAVKYKFGKKDHTTMSRNGAVQFGSSVLMNFMLLLAIIMAISLLMQNELDLLVKNDEEAINDMKSVEKFVMTASWCIQDDPLLRPSMKNVLQSCVESGIDDIFLTILPFLAVKVIEPDGLKTTRKPMPTVSSTLDPPGTRLSPLADQTTVFSGMNPEIGCWKFEQWWNMAATE</sequence>
<dbReference type="AlphaFoldDB" id="A0AAW0IZJ6"/>
<proteinExistence type="predicted"/>
<organism evidence="3 4">
    <name type="scientific">Quercus suber</name>
    <name type="common">Cork oak</name>
    <dbReference type="NCBI Taxonomy" id="58331"/>
    <lineage>
        <taxon>Eukaryota</taxon>
        <taxon>Viridiplantae</taxon>
        <taxon>Streptophyta</taxon>
        <taxon>Embryophyta</taxon>
        <taxon>Tracheophyta</taxon>
        <taxon>Spermatophyta</taxon>
        <taxon>Magnoliopsida</taxon>
        <taxon>eudicotyledons</taxon>
        <taxon>Gunneridae</taxon>
        <taxon>Pentapetalae</taxon>
        <taxon>rosids</taxon>
        <taxon>fabids</taxon>
        <taxon>Fagales</taxon>
        <taxon>Fagaceae</taxon>
        <taxon>Quercus</taxon>
    </lineage>
</organism>
<evidence type="ECO:0000256" key="1">
    <source>
        <dbReference type="ARBA" id="ARBA00022729"/>
    </source>
</evidence>
<keyword evidence="2" id="KW-1133">Transmembrane helix</keyword>
<accession>A0AAW0IZJ6</accession>
<evidence type="ECO:0000313" key="4">
    <source>
        <dbReference type="Proteomes" id="UP000237347"/>
    </source>
</evidence>
<evidence type="ECO:0000256" key="2">
    <source>
        <dbReference type="SAM" id="Phobius"/>
    </source>
</evidence>
<dbReference type="GO" id="GO:0016301">
    <property type="term" value="F:kinase activity"/>
    <property type="evidence" value="ECO:0007669"/>
    <property type="project" value="UniProtKB-KW"/>
</dbReference>
<gene>
    <name evidence="3" type="primary">RLK1_20</name>
    <name evidence="3" type="ORF">CFP56_039891</name>
</gene>
<keyword evidence="1" id="KW-0732">Signal</keyword>
<dbReference type="Proteomes" id="UP000237347">
    <property type="component" value="Unassembled WGS sequence"/>
</dbReference>
<reference evidence="3 4" key="1">
    <citation type="journal article" date="2018" name="Sci. Data">
        <title>The draft genome sequence of cork oak.</title>
        <authorList>
            <person name="Ramos A.M."/>
            <person name="Usie A."/>
            <person name="Barbosa P."/>
            <person name="Barros P.M."/>
            <person name="Capote T."/>
            <person name="Chaves I."/>
            <person name="Simoes F."/>
            <person name="Abreu I."/>
            <person name="Carrasquinho I."/>
            <person name="Faro C."/>
            <person name="Guimaraes J.B."/>
            <person name="Mendonca D."/>
            <person name="Nobrega F."/>
            <person name="Rodrigues L."/>
            <person name="Saibo N.J.M."/>
            <person name="Varela M.C."/>
            <person name="Egas C."/>
            <person name="Matos J."/>
            <person name="Miguel C.M."/>
            <person name="Oliveira M.M."/>
            <person name="Ricardo C.P."/>
            <person name="Goncalves S."/>
        </authorList>
    </citation>
    <scope>NUCLEOTIDE SEQUENCE [LARGE SCALE GENOMIC DNA]</scope>
    <source>
        <strain evidence="4">cv. HL8</strain>
    </source>
</reference>
<dbReference type="PANTHER" id="PTHR47976">
    <property type="entry name" value="G-TYPE LECTIN S-RECEPTOR-LIKE SERINE/THREONINE-PROTEIN KINASE SD2-5"/>
    <property type="match status" value="1"/>
</dbReference>
<evidence type="ECO:0000313" key="3">
    <source>
        <dbReference type="EMBL" id="KAK7819691.1"/>
    </source>
</evidence>
<name>A0AAW0IZJ6_QUESU</name>
<keyword evidence="2" id="KW-0472">Membrane</keyword>